<evidence type="ECO:0000259" key="3">
    <source>
        <dbReference type="PROSITE" id="PS50886"/>
    </source>
</evidence>
<dbReference type="EMBL" id="UINC01231762">
    <property type="protein sequence ID" value="SVE64436.1"/>
    <property type="molecule type" value="Genomic_DNA"/>
</dbReference>
<keyword evidence="1" id="KW-0820">tRNA-binding</keyword>
<evidence type="ECO:0000313" key="4">
    <source>
        <dbReference type="EMBL" id="SVE64436.1"/>
    </source>
</evidence>
<dbReference type="GO" id="GO:0000049">
    <property type="term" value="F:tRNA binding"/>
    <property type="evidence" value="ECO:0007669"/>
    <property type="project" value="UniProtKB-KW"/>
</dbReference>
<keyword evidence="2" id="KW-0694">RNA-binding</keyword>
<organism evidence="4">
    <name type="scientific">marine metagenome</name>
    <dbReference type="NCBI Taxonomy" id="408172"/>
    <lineage>
        <taxon>unclassified sequences</taxon>
        <taxon>metagenomes</taxon>
        <taxon>ecological metagenomes</taxon>
    </lineage>
</organism>
<dbReference type="Gene3D" id="2.40.50.140">
    <property type="entry name" value="Nucleic acid-binding proteins"/>
    <property type="match status" value="1"/>
</dbReference>
<dbReference type="InterPro" id="IPR012340">
    <property type="entry name" value="NA-bd_OB-fold"/>
</dbReference>
<evidence type="ECO:0000256" key="2">
    <source>
        <dbReference type="ARBA" id="ARBA00022884"/>
    </source>
</evidence>
<gene>
    <name evidence="4" type="ORF">METZ01_LOCUS517290</name>
</gene>
<proteinExistence type="predicted"/>
<feature type="domain" description="TRNA-binding" evidence="3">
    <location>
        <begin position="7"/>
        <end position="39"/>
    </location>
</feature>
<reference evidence="4" key="1">
    <citation type="submission" date="2018-05" db="EMBL/GenBank/DDBJ databases">
        <authorList>
            <person name="Lanie J.A."/>
            <person name="Ng W.-L."/>
            <person name="Kazmierczak K.M."/>
            <person name="Andrzejewski T.M."/>
            <person name="Davidsen T.M."/>
            <person name="Wayne K.J."/>
            <person name="Tettelin H."/>
            <person name="Glass J.I."/>
            <person name="Rusch D."/>
            <person name="Podicherti R."/>
            <person name="Tsui H.-C.T."/>
            <person name="Winkler M.E."/>
        </authorList>
    </citation>
    <scope>NUCLEOTIDE SEQUENCE</scope>
</reference>
<protein>
    <recommendedName>
        <fullName evidence="3">tRNA-binding domain-containing protein</fullName>
    </recommendedName>
</protein>
<accession>A0A383F5R4</accession>
<sequence>MEIAYEDFRKVKIHVGTVLSLKNNEKARQPALVLEVDFG</sequence>
<dbReference type="SUPFAM" id="SSF50249">
    <property type="entry name" value="Nucleic acid-binding proteins"/>
    <property type="match status" value="1"/>
</dbReference>
<dbReference type="AlphaFoldDB" id="A0A383F5R4"/>
<name>A0A383F5R4_9ZZZZ</name>
<dbReference type="PROSITE" id="PS50886">
    <property type="entry name" value="TRBD"/>
    <property type="match status" value="1"/>
</dbReference>
<evidence type="ECO:0000256" key="1">
    <source>
        <dbReference type="ARBA" id="ARBA00022555"/>
    </source>
</evidence>
<dbReference type="InterPro" id="IPR002547">
    <property type="entry name" value="tRNA-bd_dom"/>
</dbReference>
<feature type="non-terminal residue" evidence="4">
    <location>
        <position position="39"/>
    </location>
</feature>